<feature type="compositionally biased region" description="Basic and acidic residues" evidence="1">
    <location>
        <begin position="50"/>
        <end position="60"/>
    </location>
</feature>
<sequence length="84" mass="9731">MFRSEKTCNGNETIQESLLTSTVTKPSVRYKIELNEKLKPYEDDAENISPDEKPEEKPSPTEDYVKMYMFVDKSIVKIVLLVKT</sequence>
<name>A0A212ET09_DANPL</name>
<evidence type="ECO:0000313" key="3">
    <source>
        <dbReference type="Proteomes" id="UP000007151"/>
    </source>
</evidence>
<comment type="caution">
    <text evidence="2">The sequence shown here is derived from an EMBL/GenBank/DDBJ whole genome shotgun (WGS) entry which is preliminary data.</text>
</comment>
<organism evidence="2 3">
    <name type="scientific">Danaus plexippus plexippus</name>
    <dbReference type="NCBI Taxonomy" id="278856"/>
    <lineage>
        <taxon>Eukaryota</taxon>
        <taxon>Metazoa</taxon>
        <taxon>Ecdysozoa</taxon>
        <taxon>Arthropoda</taxon>
        <taxon>Hexapoda</taxon>
        <taxon>Insecta</taxon>
        <taxon>Pterygota</taxon>
        <taxon>Neoptera</taxon>
        <taxon>Endopterygota</taxon>
        <taxon>Lepidoptera</taxon>
        <taxon>Glossata</taxon>
        <taxon>Ditrysia</taxon>
        <taxon>Papilionoidea</taxon>
        <taxon>Nymphalidae</taxon>
        <taxon>Danainae</taxon>
        <taxon>Danaini</taxon>
        <taxon>Danaina</taxon>
        <taxon>Danaus</taxon>
        <taxon>Danaus</taxon>
    </lineage>
</organism>
<dbReference type="InParanoid" id="A0A212ET09"/>
<dbReference type="EMBL" id="AGBW02012684">
    <property type="protein sequence ID" value="OWR44609.1"/>
    <property type="molecule type" value="Genomic_DNA"/>
</dbReference>
<dbReference type="Proteomes" id="UP000007151">
    <property type="component" value="Unassembled WGS sequence"/>
</dbReference>
<dbReference type="AlphaFoldDB" id="A0A212ET09"/>
<keyword evidence="2" id="KW-0675">Receptor</keyword>
<keyword evidence="3" id="KW-1185">Reference proteome</keyword>
<proteinExistence type="predicted"/>
<accession>A0A212ET09</accession>
<gene>
    <name evidence="2" type="ORF">KGM_214807</name>
</gene>
<evidence type="ECO:0000313" key="2">
    <source>
        <dbReference type="EMBL" id="OWR44609.1"/>
    </source>
</evidence>
<feature type="region of interest" description="Disordered" evidence="1">
    <location>
        <begin position="41"/>
        <end position="60"/>
    </location>
</feature>
<reference evidence="2 3" key="1">
    <citation type="journal article" date="2011" name="Cell">
        <title>The monarch butterfly genome yields insights into long-distance migration.</title>
        <authorList>
            <person name="Zhan S."/>
            <person name="Merlin C."/>
            <person name="Boore J.L."/>
            <person name="Reppert S.M."/>
        </authorList>
    </citation>
    <scope>NUCLEOTIDE SEQUENCE [LARGE SCALE GENOMIC DNA]</scope>
    <source>
        <strain evidence="2">F-2</strain>
    </source>
</reference>
<protein>
    <submittedName>
        <fullName evidence="2">Neuropeptide receptor A10</fullName>
    </submittedName>
</protein>
<dbReference type="KEGG" id="dpl:KGM_214807"/>
<evidence type="ECO:0000256" key="1">
    <source>
        <dbReference type="SAM" id="MobiDB-lite"/>
    </source>
</evidence>